<evidence type="ECO:0000313" key="3">
    <source>
        <dbReference type="EMBL" id="MCX2721275.1"/>
    </source>
</evidence>
<feature type="domain" description="Flavin reductase like" evidence="2">
    <location>
        <begin position="13"/>
        <end position="156"/>
    </location>
</feature>
<protein>
    <submittedName>
        <fullName evidence="3">Flavin reductase family protein</fullName>
    </submittedName>
</protein>
<dbReference type="PANTHER" id="PTHR30466">
    <property type="entry name" value="FLAVIN REDUCTASE"/>
    <property type="match status" value="1"/>
</dbReference>
<keyword evidence="1" id="KW-0560">Oxidoreductase</keyword>
<dbReference type="Pfam" id="PF01613">
    <property type="entry name" value="Flavin_Reduct"/>
    <property type="match status" value="1"/>
</dbReference>
<name>A0ABT3QWG2_9HYPH</name>
<dbReference type="EMBL" id="JAPEVI010000002">
    <property type="protein sequence ID" value="MCX2721275.1"/>
    <property type="molecule type" value="Genomic_DNA"/>
</dbReference>
<evidence type="ECO:0000256" key="1">
    <source>
        <dbReference type="ARBA" id="ARBA00023002"/>
    </source>
</evidence>
<dbReference type="SMART" id="SM00903">
    <property type="entry name" value="Flavin_Reduct"/>
    <property type="match status" value="1"/>
</dbReference>
<dbReference type="Gene3D" id="3.90.79.10">
    <property type="entry name" value="Nucleoside Triphosphate Pyrophosphohydrolase"/>
    <property type="match status" value="1"/>
</dbReference>
<reference evidence="3 4" key="1">
    <citation type="journal article" date="2016" name="Int. J. Syst. Evol. Microbiol.">
        <title>Labrenzia salina sp. nov., isolated from the rhizosphere of the halophyte Arthrocnemum macrostachyum.</title>
        <authorList>
            <person name="Camacho M."/>
            <person name="Redondo-Gomez S."/>
            <person name="Rodriguez-Llorente I."/>
            <person name="Rohde M."/>
            <person name="Sproer C."/>
            <person name="Schumann P."/>
            <person name="Klenk H.P."/>
            <person name="Montero-Calasanz M.D.C."/>
        </authorList>
    </citation>
    <scope>NUCLEOTIDE SEQUENCE [LARGE SCALE GENOMIC DNA]</scope>
    <source>
        <strain evidence="3 4">DSM 29163</strain>
    </source>
</reference>
<organism evidence="3 4">
    <name type="scientific">Roseibium salinum</name>
    <dbReference type="NCBI Taxonomy" id="1604349"/>
    <lineage>
        <taxon>Bacteria</taxon>
        <taxon>Pseudomonadati</taxon>
        <taxon>Pseudomonadota</taxon>
        <taxon>Alphaproteobacteria</taxon>
        <taxon>Hyphomicrobiales</taxon>
        <taxon>Stappiaceae</taxon>
        <taxon>Roseibium</taxon>
    </lineage>
</organism>
<dbReference type="InterPro" id="IPR050268">
    <property type="entry name" value="NADH-dep_flavin_reductase"/>
</dbReference>
<accession>A0ABT3QWG2</accession>
<keyword evidence="4" id="KW-1185">Reference proteome</keyword>
<dbReference type="Proteomes" id="UP001300261">
    <property type="component" value="Unassembled WGS sequence"/>
</dbReference>
<comment type="caution">
    <text evidence="3">The sequence shown here is derived from an EMBL/GenBank/DDBJ whole genome shotgun (WGS) entry which is preliminary data.</text>
</comment>
<dbReference type="RefSeq" id="WP_265960976.1">
    <property type="nucleotide sequence ID" value="NZ_JAPEVI010000002.1"/>
</dbReference>
<dbReference type="Gene3D" id="2.30.110.10">
    <property type="entry name" value="Electron Transport, Fmn-binding Protein, Chain A"/>
    <property type="match status" value="1"/>
</dbReference>
<evidence type="ECO:0000313" key="4">
    <source>
        <dbReference type="Proteomes" id="UP001300261"/>
    </source>
</evidence>
<dbReference type="SUPFAM" id="SSF50475">
    <property type="entry name" value="FMN-binding split barrel"/>
    <property type="match status" value="1"/>
</dbReference>
<dbReference type="PANTHER" id="PTHR30466:SF1">
    <property type="entry name" value="FMN REDUCTASE (NADH) RUTF"/>
    <property type="match status" value="1"/>
</dbReference>
<evidence type="ECO:0000259" key="2">
    <source>
        <dbReference type="SMART" id="SM00903"/>
    </source>
</evidence>
<gene>
    <name evidence="3" type="ORF">ON753_02485</name>
</gene>
<proteinExistence type="predicted"/>
<sequence>MNAVDPRALRKAFGRYMTGVTVVTTVDRQGRSLGFTANSFTSVSLDPPLLLVCPGKFLSSYEAFAQCRHFAVSVLAEGQENVASTFAGYKGDRFAKTPYETDCHGVPFISGAIARFSCETHEIVAAGDHAILIGRVAGFHEGDGRGLGYAEGRFFSLGLERRAHDPEARVNRAGAIVQHRDAVLLERTADGYRPPEVTVPDHASLRSTLAVELVNRGASAELGPVYSVFDSKERAVHFAYLLATASTVAPSSDLEAVPIDRLQEVPFASRAIGSMMARFATERRTRSFTLYLGDCERGSIHQQQERV</sequence>
<dbReference type="InterPro" id="IPR002563">
    <property type="entry name" value="Flavin_Rdtase-like_dom"/>
</dbReference>
<dbReference type="InterPro" id="IPR012349">
    <property type="entry name" value="Split_barrel_FMN-bd"/>
</dbReference>